<proteinExistence type="predicted"/>
<accession>A0A4E9EEJ3</accession>
<evidence type="ECO:0000313" key="1">
    <source>
        <dbReference type="EMBL" id="VIO61233.1"/>
    </source>
</evidence>
<sequence length="93" mass="10823">MYFPSTGTPAKQSFLAMNLGSSECNVPSRRRSPEWQDYWAGRTLESPSVYDEEVDEEELPWSSPVHIPSFYDSPHGQGLSTFWRQEEQWYAED</sequence>
<dbReference type="EMBL" id="CAAKMV010000152">
    <property type="protein sequence ID" value="VIO61233.1"/>
    <property type="molecule type" value="Genomic_DNA"/>
</dbReference>
<protein>
    <submittedName>
        <fullName evidence="1">Uncharacterized protein</fullName>
    </submittedName>
</protein>
<name>A0A4E9EEJ3_GIBZA</name>
<reference evidence="1" key="1">
    <citation type="submission" date="2019-04" db="EMBL/GenBank/DDBJ databases">
        <authorList>
            <person name="Melise S."/>
            <person name="Noan J."/>
            <person name="Okalmin O."/>
        </authorList>
    </citation>
    <scope>NUCLEOTIDE SEQUENCE</scope>
    <source>
        <strain evidence="1">FN9</strain>
    </source>
</reference>
<organism evidence="1">
    <name type="scientific">Gibberella zeae</name>
    <name type="common">Wheat head blight fungus</name>
    <name type="synonym">Fusarium graminearum</name>
    <dbReference type="NCBI Taxonomy" id="5518"/>
    <lineage>
        <taxon>Eukaryota</taxon>
        <taxon>Fungi</taxon>
        <taxon>Dikarya</taxon>
        <taxon>Ascomycota</taxon>
        <taxon>Pezizomycotina</taxon>
        <taxon>Sordariomycetes</taxon>
        <taxon>Hypocreomycetidae</taxon>
        <taxon>Hypocreales</taxon>
        <taxon>Nectriaceae</taxon>
        <taxon>Fusarium</taxon>
    </lineage>
</organism>
<dbReference type="AlphaFoldDB" id="A0A4E9EEJ3"/>
<gene>
    <name evidence="1" type="ORF">FUG_LOCUS431365</name>
</gene>